<evidence type="ECO:0000313" key="1">
    <source>
        <dbReference type="EMBL" id="QHS89614.1"/>
    </source>
</evidence>
<name>A0A6C0BCS9_9ZZZZ</name>
<proteinExistence type="predicted"/>
<dbReference type="AlphaFoldDB" id="A0A6C0BCS9"/>
<reference evidence="1" key="1">
    <citation type="journal article" date="2020" name="Nature">
        <title>Giant virus diversity and host interactions through global metagenomics.</title>
        <authorList>
            <person name="Schulz F."/>
            <person name="Roux S."/>
            <person name="Paez-Espino D."/>
            <person name="Jungbluth S."/>
            <person name="Walsh D.A."/>
            <person name="Denef V.J."/>
            <person name="McMahon K.D."/>
            <person name="Konstantinidis K.T."/>
            <person name="Eloe-Fadrosh E.A."/>
            <person name="Kyrpides N.C."/>
            <person name="Woyke T."/>
        </authorList>
    </citation>
    <scope>NUCLEOTIDE SEQUENCE</scope>
    <source>
        <strain evidence="1">GVMAG-M-3300010160-26</strain>
    </source>
</reference>
<accession>A0A6C0BCS9</accession>
<organism evidence="1">
    <name type="scientific">viral metagenome</name>
    <dbReference type="NCBI Taxonomy" id="1070528"/>
    <lineage>
        <taxon>unclassified sequences</taxon>
        <taxon>metagenomes</taxon>
        <taxon>organismal metagenomes</taxon>
    </lineage>
</organism>
<sequence>MSSAIRKIVNVVSVADWNNINIDVIGTLVLNIYKCDTYGKTLVTATYKEFEYLVALSTYNGAKISLISSWTEKPCNSAPKCNAKYCNSLVCKGQNQSVKDVATYINEIGQSGFIIKLNITEEFQRFIIEDKMHLKPQQVKSPSIEEVQAIKPKPIPEVKIAWADMKDEDEQITSVSTVSSVSVTADTISKLEEKVKLMKLESEKKNITKLEEFEQIGRDMGDKEIVDYWLDWLRLEDKQKQQTKNIFDMIQGLRDAEERTRKADEEARELAEFARKMIE</sequence>
<dbReference type="EMBL" id="MN739114">
    <property type="protein sequence ID" value="QHS89614.1"/>
    <property type="molecule type" value="Genomic_DNA"/>
</dbReference>
<protein>
    <submittedName>
        <fullName evidence="1">Uncharacterized protein</fullName>
    </submittedName>
</protein>